<keyword evidence="4" id="KW-1185">Reference proteome</keyword>
<feature type="coiled-coil region" evidence="1">
    <location>
        <begin position="317"/>
        <end position="344"/>
    </location>
</feature>
<evidence type="ECO:0000256" key="1">
    <source>
        <dbReference type="SAM" id="Coils"/>
    </source>
</evidence>
<dbReference type="RefSeq" id="WP_149814271.1">
    <property type="nucleotide sequence ID" value="NZ_VUKA01000035.1"/>
</dbReference>
<proteinExistence type="predicted"/>
<evidence type="ECO:0000256" key="2">
    <source>
        <dbReference type="SAM" id="Phobius"/>
    </source>
</evidence>
<evidence type="ECO:0000313" key="4">
    <source>
        <dbReference type="Proteomes" id="UP000322110"/>
    </source>
</evidence>
<evidence type="ECO:0000313" key="3">
    <source>
        <dbReference type="EMBL" id="KAA2211327.1"/>
    </source>
</evidence>
<name>A0A5B2T9J4_9PROT</name>
<feature type="transmembrane region" description="Helical" evidence="2">
    <location>
        <begin position="46"/>
        <end position="65"/>
    </location>
</feature>
<dbReference type="AlphaFoldDB" id="A0A5B2T9J4"/>
<keyword evidence="2" id="KW-0472">Membrane</keyword>
<feature type="transmembrane region" description="Helical" evidence="2">
    <location>
        <begin position="12"/>
        <end position="34"/>
    </location>
</feature>
<reference evidence="3 4" key="1">
    <citation type="journal article" date="2015" name="Int. J. Syst. Evol. Microbiol.">
        <title>Roseomonas oryzae sp. nov., isolated from paddy rhizosphere soil.</title>
        <authorList>
            <person name="Ramaprasad E.V."/>
            <person name="Sasikala Ch."/>
            <person name="Ramana Ch.V."/>
        </authorList>
    </citation>
    <scope>NUCLEOTIDE SEQUENCE [LARGE SCALE GENOMIC DNA]</scope>
    <source>
        <strain evidence="3 4">KCTC 42542</strain>
    </source>
</reference>
<keyword evidence="2" id="KW-0812">Transmembrane</keyword>
<sequence>MNGIEASDVLRIAVVSGLIGFGVFCASYSLAVWFRRNRSQPNPFTRLSFFALVLGIFGVAGNWAYNEYSSRNGIVGGQDLFVIHAKRNVTVERLVSEGRVDKGDSLAIFLPPSLEEQLAVIDSHIKQAQAKIGYFNLRALPVDALLLQQQAQLRQQIDQMQVMALDLQKSRRETERAHLDAATQYAEKRSQNDLQVAAEREALATALQQIEIAQSALNRAVDLRNRGGIGTVVAVEEKASNHLTQNLARNRAQANLRSLADYRRALDESYGRALDSLANQLIKLDSDLAAKQQIAAKLVELLGANQKAVAEDRRRAAMETAREREAAEHELEALRAERASMLAVTQVKAPFAGEVVYRHPAPGFAPENTPVLALSAGSGFVARIWVPSQDINGIKAAGKVQFALEQPILNKFFEGEFRTFEEAPYEKNRVIAVFDVKLPLEAITLLASAGNPVQAHLLWRPDLMASYPFRGSLILAAVGCVGMFASGLRRRAANNLPSVAQLEDEALGARLHETAQRFHSLLRQGKPDEDPDFVRTVIRLAERMGEPALSALREAIVFDDEFEKALRDWSRRSYDPALIAVLDQVRNTSALTAAA</sequence>
<organism evidence="3 4">
    <name type="scientific">Teichococcus oryzae</name>
    <dbReference type="NCBI Taxonomy" id="1608942"/>
    <lineage>
        <taxon>Bacteria</taxon>
        <taxon>Pseudomonadati</taxon>
        <taxon>Pseudomonadota</taxon>
        <taxon>Alphaproteobacteria</taxon>
        <taxon>Acetobacterales</taxon>
        <taxon>Roseomonadaceae</taxon>
        <taxon>Roseomonas</taxon>
    </lineage>
</organism>
<accession>A0A5B2T9J4</accession>
<keyword evidence="2" id="KW-1133">Transmembrane helix</keyword>
<protein>
    <submittedName>
        <fullName evidence="3">HlyD family efflux transporter periplasmic adaptor subunit</fullName>
    </submittedName>
</protein>
<comment type="caution">
    <text evidence="3">The sequence shown here is derived from an EMBL/GenBank/DDBJ whole genome shotgun (WGS) entry which is preliminary data.</text>
</comment>
<dbReference type="Proteomes" id="UP000322110">
    <property type="component" value="Unassembled WGS sequence"/>
</dbReference>
<gene>
    <name evidence="3" type="ORF">F0Q34_20655</name>
</gene>
<keyword evidence="1" id="KW-0175">Coiled coil</keyword>
<dbReference type="EMBL" id="VUKA01000035">
    <property type="protein sequence ID" value="KAA2211327.1"/>
    <property type="molecule type" value="Genomic_DNA"/>
</dbReference>
<dbReference type="OrthoDB" id="8477062at2"/>